<protein>
    <submittedName>
        <fullName evidence="2">K Homology domain-containing protein</fullName>
    </submittedName>
</protein>
<evidence type="ECO:0000313" key="1">
    <source>
        <dbReference type="Proteomes" id="UP000887580"/>
    </source>
</evidence>
<reference evidence="2" key="1">
    <citation type="submission" date="2022-11" db="UniProtKB">
        <authorList>
            <consortium name="WormBaseParasite"/>
        </authorList>
    </citation>
    <scope>IDENTIFICATION</scope>
</reference>
<evidence type="ECO:0000313" key="2">
    <source>
        <dbReference type="WBParaSite" id="PS1159_v2.g24052.t1"/>
    </source>
</evidence>
<dbReference type="Proteomes" id="UP000887580">
    <property type="component" value="Unplaced"/>
</dbReference>
<name>A0AC35G4P3_9BILA</name>
<proteinExistence type="predicted"/>
<organism evidence="1 2">
    <name type="scientific">Panagrolaimus sp. PS1159</name>
    <dbReference type="NCBI Taxonomy" id="55785"/>
    <lineage>
        <taxon>Eukaryota</taxon>
        <taxon>Metazoa</taxon>
        <taxon>Ecdysozoa</taxon>
        <taxon>Nematoda</taxon>
        <taxon>Chromadorea</taxon>
        <taxon>Rhabditida</taxon>
        <taxon>Tylenchina</taxon>
        <taxon>Panagrolaimomorpha</taxon>
        <taxon>Panagrolaimoidea</taxon>
        <taxon>Panagrolaimidae</taxon>
        <taxon>Panagrolaimus</taxon>
    </lineage>
</organism>
<sequence length="251" mass="27008">MNKTGQFPPGPKMNPVQGMGNMDLLSFLDNLQSTLRTSGFNETSVSEIMAAMQVLAKYNIMGLGLGIGVATMAQMRQSDQPIPPQQQQQPMMQQQPPQQRYDMGPPQMMGGPPVMGGMMDGPGDRNDSSLGGNTGNVLIDVMSQKKNGSDSFAATVIKEISSTNEKLELSLPDPIIGAVLGPKAKTLVEIQQATNCKVEVHKRGSGNVPAGCRLISLHGDPKTTMSARIMIERVINMEQSRRMSNGRGSSY</sequence>
<dbReference type="WBParaSite" id="PS1159_v2.g24052.t1">
    <property type="protein sequence ID" value="PS1159_v2.g24052.t1"/>
    <property type="gene ID" value="PS1159_v2.g24052"/>
</dbReference>
<accession>A0AC35G4P3</accession>